<keyword evidence="2" id="KW-1185">Reference proteome</keyword>
<protein>
    <recommendedName>
        <fullName evidence="3">F-box domain-containing protein</fullName>
    </recommendedName>
</protein>
<dbReference type="EMBL" id="CALTRL010000528">
    <property type="protein sequence ID" value="CAH7668451.1"/>
    <property type="molecule type" value="Genomic_DNA"/>
</dbReference>
<evidence type="ECO:0000313" key="2">
    <source>
        <dbReference type="Proteomes" id="UP001153365"/>
    </source>
</evidence>
<dbReference type="AlphaFoldDB" id="A0AAV0AIZ7"/>
<sequence>MSNFQDLPEEVLDEIIKACFLYTGRSTLVKLLTLNRSLYSKVQPILAQSIDLTEFDDERQEEEESEEKEFDGLDRMFRGLIYDFLPIHRLSLTQISIFLTPTNLKSNWSRFQYDLYDIFEDPLDRIYSDILGLSKFLSNLTIKFSNSSSHYLQSSDYPLTISSVKRLTRLQSLSLSGSRNPSDSIISYSSSDGSNRLTNLGEIHSRPHQPSPSSQDFLALFLSSALPSLRSLESLSLEKLSLILTQAWWPSSVPSVSISNLRLYQIKIWPSTGELYDRSHQVPMHNFLKPFLENLKKLEISIDQDLVSPFPFNSLSSENEEDSNRTKNFWKLTEPIGALKLRELSIEILKFEQIENDSKIRSILKNPGGEIIQEVVEKSLKSKHLRENVRNLTMMFRRCPIELLRLRNVLDDDDDDKKDNFLTGVFDLDVEREKFKRFFEFVGGDDEKTGLRRERLIGFEELIQLV</sequence>
<dbReference type="Proteomes" id="UP001153365">
    <property type="component" value="Unassembled WGS sequence"/>
</dbReference>
<comment type="caution">
    <text evidence="1">The sequence shown here is derived from an EMBL/GenBank/DDBJ whole genome shotgun (WGS) entry which is preliminary data.</text>
</comment>
<evidence type="ECO:0008006" key="3">
    <source>
        <dbReference type="Google" id="ProtNLM"/>
    </source>
</evidence>
<proteinExistence type="predicted"/>
<gene>
    <name evidence="1" type="ORF">PPACK8108_LOCUS2963</name>
</gene>
<reference evidence="1" key="1">
    <citation type="submission" date="2022-06" db="EMBL/GenBank/DDBJ databases">
        <authorList>
            <consortium name="SYNGENTA / RWTH Aachen University"/>
        </authorList>
    </citation>
    <scope>NUCLEOTIDE SEQUENCE</scope>
</reference>
<name>A0AAV0AIZ7_PHAPC</name>
<organism evidence="1 2">
    <name type="scientific">Phakopsora pachyrhizi</name>
    <name type="common">Asian soybean rust disease fungus</name>
    <dbReference type="NCBI Taxonomy" id="170000"/>
    <lineage>
        <taxon>Eukaryota</taxon>
        <taxon>Fungi</taxon>
        <taxon>Dikarya</taxon>
        <taxon>Basidiomycota</taxon>
        <taxon>Pucciniomycotina</taxon>
        <taxon>Pucciniomycetes</taxon>
        <taxon>Pucciniales</taxon>
        <taxon>Phakopsoraceae</taxon>
        <taxon>Phakopsora</taxon>
    </lineage>
</organism>
<evidence type="ECO:0000313" key="1">
    <source>
        <dbReference type="EMBL" id="CAH7668451.1"/>
    </source>
</evidence>
<accession>A0AAV0AIZ7</accession>